<protein>
    <submittedName>
        <fullName evidence="2">Methyltransferase</fullName>
    </submittedName>
</protein>
<dbReference type="GO" id="GO:0008168">
    <property type="term" value="F:methyltransferase activity"/>
    <property type="evidence" value="ECO:0007669"/>
    <property type="project" value="UniProtKB-KW"/>
</dbReference>
<keyword evidence="1" id="KW-0472">Membrane</keyword>
<feature type="transmembrane region" description="Helical" evidence="1">
    <location>
        <begin position="73"/>
        <end position="92"/>
    </location>
</feature>
<keyword evidence="2" id="KW-0489">Methyltransferase</keyword>
<name>A0ABT3DGK3_9BACI</name>
<evidence type="ECO:0000313" key="2">
    <source>
        <dbReference type="EMBL" id="MCV9886184.1"/>
    </source>
</evidence>
<comment type="caution">
    <text evidence="2">The sequence shown here is derived from an EMBL/GenBank/DDBJ whole genome shotgun (WGS) entry which is preliminary data.</text>
</comment>
<dbReference type="Proteomes" id="UP001526147">
    <property type="component" value="Unassembled WGS sequence"/>
</dbReference>
<reference evidence="2 3" key="1">
    <citation type="submission" date="2022-10" db="EMBL/GenBank/DDBJ databases">
        <title>Draft genome assembly of moderately radiation resistant bacterium Metabacillus halosaccharovorans.</title>
        <authorList>
            <person name="Pal S."/>
            <person name="Gopinathan A."/>
        </authorList>
    </citation>
    <scope>NUCLEOTIDE SEQUENCE [LARGE SCALE GENOMIC DNA]</scope>
    <source>
        <strain evidence="2 3">VITHBRA001</strain>
    </source>
</reference>
<keyword evidence="1" id="KW-1133">Transmembrane helix</keyword>
<evidence type="ECO:0000313" key="3">
    <source>
        <dbReference type="Proteomes" id="UP001526147"/>
    </source>
</evidence>
<keyword evidence="1" id="KW-0812">Transmembrane</keyword>
<keyword evidence="3" id="KW-1185">Reference proteome</keyword>
<dbReference type="GO" id="GO:0032259">
    <property type="term" value="P:methylation"/>
    <property type="evidence" value="ECO:0007669"/>
    <property type="project" value="UniProtKB-KW"/>
</dbReference>
<organism evidence="2 3">
    <name type="scientific">Metabacillus halosaccharovorans</name>
    <dbReference type="NCBI Taxonomy" id="930124"/>
    <lineage>
        <taxon>Bacteria</taxon>
        <taxon>Bacillati</taxon>
        <taxon>Bacillota</taxon>
        <taxon>Bacilli</taxon>
        <taxon>Bacillales</taxon>
        <taxon>Bacillaceae</taxon>
        <taxon>Metabacillus</taxon>
    </lineage>
</organism>
<keyword evidence="2" id="KW-0808">Transferase</keyword>
<proteinExistence type="predicted"/>
<evidence type="ECO:0000256" key="1">
    <source>
        <dbReference type="SAM" id="Phobius"/>
    </source>
</evidence>
<feature type="transmembrane region" description="Helical" evidence="1">
    <location>
        <begin position="26"/>
        <end position="44"/>
    </location>
</feature>
<dbReference type="EMBL" id="JAOYEY010000036">
    <property type="protein sequence ID" value="MCV9886184.1"/>
    <property type="molecule type" value="Genomic_DNA"/>
</dbReference>
<accession>A0ABT3DGK3</accession>
<gene>
    <name evidence="2" type="ORF">OIH86_10990</name>
</gene>
<sequence>MLFKKLKVDQLLDETEEESTGNNSTAYIAIFFISIVAAVCMVFIRVEYFLLTLFAPAILIMVIRPPFQTKKGLFRVVSLLYLLFLLFVTILWTSK</sequence>
<dbReference type="RefSeq" id="WP_264142822.1">
    <property type="nucleotide sequence ID" value="NZ_JAOYEY010000036.1"/>
</dbReference>